<feature type="region of interest" description="Disordered" evidence="1">
    <location>
        <begin position="75"/>
        <end position="113"/>
    </location>
</feature>
<proteinExistence type="predicted"/>
<dbReference type="GO" id="GO:0010115">
    <property type="term" value="P:regulation of abscisic acid biosynthetic process"/>
    <property type="evidence" value="ECO:0007669"/>
    <property type="project" value="InterPro"/>
</dbReference>
<dbReference type="AlphaFoldDB" id="A0AAE1JCE1"/>
<sequence>MDSDHPNHRHGHSHQKHSSSELLSSAKLFAQAAQSGFRHESNKVDKAHVTDASGDPFSRLLVTTANWKTSPLASTLTRPRITSTSTAAPPTTPSLADIPTIQQPPARMGTGIA</sequence>
<reference evidence="2" key="1">
    <citation type="submission" date="2023-10" db="EMBL/GenBank/DDBJ databases">
        <title>Chromosome-level genome of the transformable northern wattle, Acacia crassicarpa.</title>
        <authorList>
            <person name="Massaro I."/>
            <person name="Sinha N.R."/>
            <person name="Poethig S."/>
            <person name="Leichty A.R."/>
        </authorList>
    </citation>
    <scope>NUCLEOTIDE SEQUENCE</scope>
    <source>
        <strain evidence="2">Acra3RX</strain>
        <tissue evidence="2">Leaf</tissue>
    </source>
</reference>
<comment type="caution">
    <text evidence="2">The sequence shown here is derived from an EMBL/GenBank/DDBJ whole genome shotgun (WGS) entry which is preliminary data.</text>
</comment>
<keyword evidence="3" id="KW-1185">Reference proteome</keyword>
<evidence type="ECO:0000313" key="2">
    <source>
        <dbReference type="EMBL" id="KAK4267816.1"/>
    </source>
</evidence>
<feature type="compositionally biased region" description="Basic and acidic residues" evidence="1">
    <location>
        <begin position="37"/>
        <end position="49"/>
    </location>
</feature>
<accession>A0AAE1JCE1</accession>
<feature type="compositionally biased region" description="Low complexity" evidence="1">
    <location>
        <begin position="82"/>
        <end position="96"/>
    </location>
</feature>
<evidence type="ECO:0000256" key="1">
    <source>
        <dbReference type="SAM" id="MobiDB-lite"/>
    </source>
</evidence>
<evidence type="ECO:0000313" key="3">
    <source>
        <dbReference type="Proteomes" id="UP001293593"/>
    </source>
</evidence>
<feature type="compositionally biased region" description="Basic residues" evidence="1">
    <location>
        <begin position="7"/>
        <end position="17"/>
    </location>
</feature>
<dbReference type="PANTHER" id="PTHR35098:SF1">
    <property type="entry name" value="NODULIN-RELATED PROTEIN 2"/>
    <property type="match status" value="1"/>
</dbReference>
<dbReference type="EMBL" id="JAWXYG010000007">
    <property type="protein sequence ID" value="KAK4267816.1"/>
    <property type="molecule type" value="Genomic_DNA"/>
</dbReference>
<gene>
    <name evidence="2" type="ORF">QN277_024549</name>
</gene>
<dbReference type="GO" id="GO:0009408">
    <property type="term" value="P:response to heat"/>
    <property type="evidence" value="ECO:0007669"/>
    <property type="project" value="InterPro"/>
</dbReference>
<feature type="region of interest" description="Disordered" evidence="1">
    <location>
        <begin position="1"/>
        <end position="54"/>
    </location>
</feature>
<name>A0AAE1JCE1_9FABA</name>
<dbReference type="PANTHER" id="PTHR35098">
    <property type="entry name" value="EXPRESSED PROTEIN"/>
    <property type="match status" value="1"/>
</dbReference>
<dbReference type="InterPro" id="IPR040294">
    <property type="entry name" value="Nodulin-rel_1/2"/>
</dbReference>
<organism evidence="2 3">
    <name type="scientific">Acacia crassicarpa</name>
    <name type="common">northern wattle</name>
    <dbReference type="NCBI Taxonomy" id="499986"/>
    <lineage>
        <taxon>Eukaryota</taxon>
        <taxon>Viridiplantae</taxon>
        <taxon>Streptophyta</taxon>
        <taxon>Embryophyta</taxon>
        <taxon>Tracheophyta</taxon>
        <taxon>Spermatophyta</taxon>
        <taxon>Magnoliopsida</taxon>
        <taxon>eudicotyledons</taxon>
        <taxon>Gunneridae</taxon>
        <taxon>Pentapetalae</taxon>
        <taxon>rosids</taxon>
        <taxon>fabids</taxon>
        <taxon>Fabales</taxon>
        <taxon>Fabaceae</taxon>
        <taxon>Caesalpinioideae</taxon>
        <taxon>mimosoid clade</taxon>
        <taxon>Acacieae</taxon>
        <taxon>Acacia</taxon>
    </lineage>
</organism>
<protein>
    <submittedName>
        <fullName evidence="2">Uncharacterized protein</fullName>
    </submittedName>
</protein>
<dbReference type="Proteomes" id="UP001293593">
    <property type="component" value="Unassembled WGS sequence"/>
</dbReference>